<sequence length="38" mass="4235">MRKLGKRSFAKMGNSKRNPYLHVKPGCMHGKHGLGIKA</sequence>
<dbReference type="EMBL" id="GGEC01090162">
    <property type="protein sequence ID" value="MBX70646.1"/>
    <property type="molecule type" value="Transcribed_RNA"/>
</dbReference>
<reference evidence="2" key="1">
    <citation type="submission" date="2018-02" db="EMBL/GenBank/DDBJ databases">
        <title>Rhizophora mucronata_Transcriptome.</title>
        <authorList>
            <person name="Meera S.P."/>
            <person name="Sreeshan A."/>
            <person name="Augustine A."/>
        </authorList>
    </citation>
    <scope>NUCLEOTIDE SEQUENCE</scope>
    <source>
        <tissue evidence="2">Leaf</tissue>
    </source>
</reference>
<evidence type="ECO:0000313" key="2">
    <source>
        <dbReference type="EMBL" id="MBX70646.1"/>
    </source>
</evidence>
<dbReference type="AlphaFoldDB" id="A0A2P2QUG7"/>
<name>A0A2P2QUG7_RHIMU</name>
<organism evidence="2">
    <name type="scientific">Rhizophora mucronata</name>
    <name type="common">Asiatic mangrove</name>
    <dbReference type="NCBI Taxonomy" id="61149"/>
    <lineage>
        <taxon>Eukaryota</taxon>
        <taxon>Viridiplantae</taxon>
        <taxon>Streptophyta</taxon>
        <taxon>Embryophyta</taxon>
        <taxon>Tracheophyta</taxon>
        <taxon>Spermatophyta</taxon>
        <taxon>Magnoliopsida</taxon>
        <taxon>eudicotyledons</taxon>
        <taxon>Gunneridae</taxon>
        <taxon>Pentapetalae</taxon>
        <taxon>rosids</taxon>
        <taxon>fabids</taxon>
        <taxon>Malpighiales</taxon>
        <taxon>Rhizophoraceae</taxon>
        <taxon>Rhizophora</taxon>
    </lineage>
</organism>
<protein>
    <submittedName>
        <fullName evidence="2">Uncharacterized protein</fullName>
    </submittedName>
</protein>
<dbReference type="PANTHER" id="PTHR48213:SF1">
    <property type="entry name" value="PROSTATIC SPERMINE-BINDING-LIKE PROTEIN"/>
    <property type="match status" value="1"/>
</dbReference>
<evidence type="ECO:0000256" key="1">
    <source>
        <dbReference type="SAM" id="MobiDB-lite"/>
    </source>
</evidence>
<dbReference type="PANTHER" id="PTHR48213">
    <property type="entry name" value="VID27-LIKE PROTEIN"/>
    <property type="match status" value="1"/>
</dbReference>
<feature type="region of interest" description="Disordered" evidence="1">
    <location>
        <begin position="1"/>
        <end position="25"/>
    </location>
</feature>
<proteinExistence type="predicted"/>
<accession>A0A2P2QUG7</accession>